<feature type="transmembrane region" description="Helical" evidence="5">
    <location>
        <begin position="134"/>
        <end position="157"/>
    </location>
</feature>
<dbReference type="PANTHER" id="PTHR23508">
    <property type="entry name" value="CARBOXYLIC ACID TRANSPORTER PROTEIN HOMOLOG"/>
    <property type="match status" value="1"/>
</dbReference>
<keyword evidence="8" id="KW-1185">Reference proteome</keyword>
<evidence type="ECO:0000256" key="1">
    <source>
        <dbReference type="ARBA" id="ARBA00004141"/>
    </source>
</evidence>
<dbReference type="InterPro" id="IPR020846">
    <property type="entry name" value="MFS_dom"/>
</dbReference>
<evidence type="ECO:0000313" key="8">
    <source>
        <dbReference type="Proteomes" id="UP000027361"/>
    </source>
</evidence>
<keyword evidence="3 5" id="KW-1133">Transmembrane helix</keyword>
<dbReference type="STRING" id="1037660.A0A066VBF3"/>
<accession>A0A066VBF3</accession>
<dbReference type="FunFam" id="1.20.1250.20:FF:000340">
    <property type="entry name" value="MFS transporter, SHS family, lactate transporter"/>
    <property type="match status" value="1"/>
</dbReference>
<feature type="transmembrane region" description="Helical" evidence="5">
    <location>
        <begin position="111"/>
        <end position="128"/>
    </location>
</feature>
<feature type="non-terminal residue" evidence="7">
    <location>
        <position position="475"/>
    </location>
</feature>
<comment type="subcellular location">
    <subcellularLocation>
        <location evidence="1">Membrane</location>
        <topology evidence="1">Multi-pass membrane protein</topology>
    </subcellularLocation>
</comment>
<dbReference type="RefSeq" id="XP_013240830.1">
    <property type="nucleotide sequence ID" value="XM_013385376.1"/>
</dbReference>
<dbReference type="InterPro" id="IPR036259">
    <property type="entry name" value="MFS_trans_sf"/>
</dbReference>
<dbReference type="OrthoDB" id="5296287at2759"/>
<sequence length="475" mass="50532">MKDFTNGLFKLPSREERIAARAGAPLNPFKLAMMLSPMQGAMFFSGWLAWTMDAWDFFSVSLGLTAIGKTLGTPGAPISASTLSTSITLTLLFRPLGAAIFGLLSDRYGRKWPLVANLIIIAALSLGSGKVETLAAFLGVRCLFGIGMGGIWGMATATALENMPAAARGLFSGILQQGYAVGYLLAASVNISLVPQKGAEGWRVLFYLGAGLSLFAALVRALLPESELYLRLKKERAERGNLGGTSKAKTFVNELGHMLRSHWGRCIFGVLLMTGFNFLSHSSQDLYPTIIQKVKFADLPAKAPHYASLATIVANCGAICGGLIAGYLSQYLGRRLTIIIFVILTGTLIPAWILPNSFSGLAAGAFFIQFGVQGAWGVVPIYLSEISPPAFRATFAGVAYQLGNMVSAASAQIEARGGESLQIPNPLAGEKGQPNTIPDYATVSGILLGVVCAYLLLIIVFGREYRGAEFEKVAP</sequence>
<evidence type="ECO:0000256" key="5">
    <source>
        <dbReference type="SAM" id="Phobius"/>
    </source>
</evidence>
<gene>
    <name evidence="7" type="ORF">K437DRAFT_211915</name>
</gene>
<dbReference type="OMA" id="SWVGGYV"/>
<dbReference type="GO" id="GO:0015355">
    <property type="term" value="F:secondary active monocarboxylate transmembrane transporter activity"/>
    <property type="evidence" value="ECO:0007669"/>
    <property type="project" value="TreeGrafter"/>
</dbReference>
<dbReference type="GO" id="GO:0005886">
    <property type="term" value="C:plasma membrane"/>
    <property type="evidence" value="ECO:0007669"/>
    <property type="project" value="TreeGrafter"/>
</dbReference>
<dbReference type="CDD" id="cd17316">
    <property type="entry name" value="MFS_SV2_like"/>
    <property type="match status" value="1"/>
</dbReference>
<name>A0A066VBF3_TILAU</name>
<dbReference type="Gene3D" id="1.20.1250.20">
    <property type="entry name" value="MFS general substrate transporter like domains"/>
    <property type="match status" value="2"/>
</dbReference>
<dbReference type="PANTHER" id="PTHR23508:SF10">
    <property type="entry name" value="CARBOXYLIC ACID TRANSPORTER PROTEIN HOMOLOG"/>
    <property type="match status" value="1"/>
</dbReference>
<dbReference type="HOGENOM" id="CLU_001265_46_1_1"/>
<dbReference type="Pfam" id="PF07690">
    <property type="entry name" value="MFS_1"/>
    <property type="match status" value="1"/>
</dbReference>
<evidence type="ECO:0000256" key="4">
    <source>
        <dbReference type="ARBA" id="ARBA00023136"/>
    </source>
</evidence>
<keyword evidence="2 5" id="KW-0812">Transmembrane</keyword>
<comment type="caution">
    <text evidence="7">The sequence shown here is derived from an EMBL/GenBank/DDBJ whole genome shotgun (WGS) entry which is preliminary data.</text>
</comment>
<dbReference type="SUPFAM" id="SSF103473">
    <property type="entry name" value="MFS general substrate transporter"/>
    <property type="match status" value="1"/>
</dbReference>
<feature type="domain" description="Major facilitator superfamily (MFS) profile" evidence="6">
    <location>
        <begin position="42"/>
        <end position="466"/>
    </location>
</feature>
<feature type="transmembrane region" description="Helical" evidence="5">
    <location>
        <begin position="169"/>
        <end position="192"/>
    </location>
</feature>
<evidence type="ECO:0000256" key="2">
    <source>
        <dbReference type="ARBA" id="ARBA00022692"/>
    </source>
</evidence>
<feature type="transmembrane region" description="Helical" evidence="5">
    <location>
        <begin position="336"/>
        <end position="354"/>
    </location>
</feature>
<dbReference type="InterPro" id="IPR011701">
    <property type="entry name" value="MFS"/>
</dbReference>
<evidence type="ECO:0000313" key="7">
    <source>
        <dbReference type="EMBL" id="KDN38786.1"/>
    </source>
</evidence>
<organism evidence="7 8">
    <name type="scientific">Tilletiaria anomala (strain ATCC 24038 / CBS 436.72 / UBC 951)</name>
    <dbReference type="NCBI Taxonomy" id="1037660"/>
    <lineage>
        <taxon>Eukaryota</taxon>
        <taxon>Fungi</taxon>
        <taxon>Dikarya</taxon>
        <taxon>Basidiomycota</taxon>
        <taxon>Ustilaginomycotina</taxon>
        <taxon>Exobasidiomycetes</taxon>
        <taxon>Georgefischeriales</taxon>
        <taxon>Tilletiariaceae</taxon>
        <taxon>Tilletiaria</taxon>
    </lineage>
</organism>
<dbReference type="InParanoid" id="A0A066VBF3"/>
<feature type="transmembrane region" description="Helical" evidence="5">
    <location>
        <begin position="440"/>
        <end position="461"/>
    </location>
</feature>
<dbReference type="EMBL" id="JMSN01000113">
    <property type="protein sequence ID" value="KDN38786.1"/>
    <property type="molecule type" value="Genomic_DNA"/>
</dbReference>
<protein>
    <submittedName>
        <fullName evidence="7">MFS general substrate transporter</fullName>
    </submittedName>
</protein>
<proteinExistence type="predicted"/>
<dbReference type="PROSITE" id="PS50850">
    <property type="entry name" value="MFS"/>
    <property type="match status" value="1"/>
</dbReference>
<dbReference type="GeneID" id="25262093"/>
<feature type="transmembrane region" description="Helical" evidence="5">
    <location>
        <begin position="306"/>
        <end position="329"/>
    </location>
</feature>
<dbReference type="Proteomes" id="UP000027361">
    <property type="component" value="Unassembled WGS sequence"/>
</dbReference>
<dbReference type="AlphaFoldDB" id="A0A066VBF3"/>
<evidence type="ECO:0000256" key="3">
    <source>
        <dbReference type="ARBA" id="ARBA00022989"/>
    </source>
</evidence>
<keyword evidence="4 5" id="KW-0472">Membrane</keyword>
<dbReference type="GO" id="GO:0035879">
    <property type="term" value="P:plasma membrane lactate transport"/>
    <property type="evidence" value="ECO:0007669"/>
    <property type="project" value="TreeGrafter"/>
</dbReference>
<feature type="transmembrane region" description="Helical" evidence="5">
    <location>
        <begin position="204"/>
        <end position="223"/>
    </location>
</feature>
<feature type="transmembrane region" description="Helical" evidence="5">
    <location>
        <begin position="83"/>
        <end position="104"/>
    </location>
</feature>
<evidence type="ECO:0000259" key="6">
    <source>
        <dbReference type="PROSITE" id="PS50850"/>
    </source>
</evidence>
<reference evidence="7" key="1">
    <citation type="submission" date="2014-05" db="EMBL/GenBank/DDBJ databases">
        <title>Draft genome sequence of a rare smut relative, Tilletiaria anomala UBC 951.</title>
        <authorList>
            <consortium name="DOE Joint Genome Institute"/>
            <person name="Toome M."/>
            <person name="Kuo A."/>
            <person name="Henrissat B."/>
            <person name="Lipzen A."/>
            <person name="Tritt A."/>
            <person name="Yoshinaga Y."/>
            <person name="Zane M."/>
            <person name="Barry K."/>
            <person name="Grigoriev I.V."/>
            <person name="Spatafora J.W."/>
            <person name="Aimea M.C."/>
        </authorList>
    </citation>
    <scope>NUCLEOTIDE SEQUENCE [LARGE SCALE GENOMIC DNA]</scope>
    <source>
        <strain evidence="7">UBC 951</strain>
    </source>
</reference>
<feature type="transmembrane region" description="Helical" evidence="5">
    <location>
        <begin position="360"/>
        <end position="383"/>
    </location>
</feature>